<dbReference type="Gene3D" id="2.60.60.30">
    <property type="entry name" value="sav2460 like domains"/>
    <property type="match status" value="1"/>
</dbReference>
<gene>
    <name evidence="2" type="ORF">FQB35_14010</name>
</gene>
<protein>
    <submittedName>
        <fullName evidence="2">TerD family protein</fullName>
    </submittedName>
</protein>
<dbReference type="CDD" id="cd06974">
    <property type="entry name" value="TerD_like"/>
    <property type="match status" value="1"/>
</dbReference>
<dbReference type="PANTHER" id="PTHR32097">
    <property type="entry name" value="CAMP-BINDING PROTEIN 1-RELATED"/>
    <property type="match status" value="1"/>
</dbReference>
<dbReference type="PANTHER" id="PTHR32097:SF17">
    <property type="entry name" value="CAMP-BINDING PROTEIN 1-RELATED"/>
    <property type="match status" value="1"/>
</dbReference>
<evidence type="ECO:0000259" key="1">
    <source>
        <dbReference type="Pfam" id="PF02342"/>
    </source>
</evidence>
<dbReference type="InterPro" id="IPR003325">
    <property type="entry name" value="TerD"/>
</dbReference>
<accession>A0A5C0SF80</accession>
<sequence>MILKAEIIVSKLLIKGEKVVIGNLNEGVGGLKIKAVYPNSSEYAFHIDFFIFMVDKNNKVYKDNIVFYNNPISTCKMIRYREDYTDIENIKTIEIDLNGLAENFEKIIFSCSIYKNTADVENVNLLFQIFDQMTNQEMFQINETVDIKNNETVIIGEIYQYKDLWKFNTVKYQYPENLLNSIKKLFNITVI</sequence>
<evidence type="ECO:0000313" key="3">
    <source>
        <dbReference type="Proteomes" id="UP000324646"/>
    </source>
</evidence>
<dbReference type="OrthoDB" id="2079357at2"/>
<keyword evidence="3" id="KW-1185">Reference proteome</keyword>
<dbReference type="KEGG" id="crs:FQB35_14010"/>
<dbReference type="InterPro" id="IPR051324">
    <property type="entry name" value="Stress/Tellurium_Resist"/>
</dbReference>
<dbReference type="Pfam" id="PF02342">
    <property type="entry name" value="TerD"/>
    <property type="match status" value="1"/>
</dbReference>
<proteinExistence type="predicted"/>
<feature type="domain" description="TerD" evidence="1">
    <location>
        <begin position="13"/>
        <end position="178"/>
    </location>
</feature>
<dbReference type="AlphaFoldDB" id="A0A5C0SF80"/>
<name>A0A5C0SF80_CRATE</name>
<evidence type="ECO:0000313" key="2">
    <source>
        <dbReference type="EMBL" id="QEK13295.1"/>
    </source>
</evidence>
<reference evidence="2 3" key="1">
    <citation type="submission" date="2019-07" db="EMBL/GenBank/DDBJ databases">
        <title>Complete genome of Crassaminicella thermophila SY095.</title>
        <authorList>
            <person name="Li X."/>
        </authorList>
    </citation>
    <scope>NUCLEOTIDE SEQUENCE [LARGE SCALE GENOMIC DNA]</scope>
    <source>
        <strain evidence="2 3">SY095</strain>
    </source>
</reference>
<dbReference type="EMBL" id="CP042243">
    <property type="protein sequence ID" value="QEK13295.1"/>
    <property type="molecule type" value="Genomic_DNA"/>
</dbReference>
<organism evidence="2 3">
    <name type="scientific">Crassaminicella thermophila</name>
    <dbReference type="NCBI Taxonomy" id="2599308"/>
    <lineage>
        <taxon>Bacteria</taxon>
        <taxon>Bacillati</taxon>
        <taxon>Bacillota</taxon>
        <taxon>Clostridia</taxon>
        <taxon>Eubacteriales</taxon>
        <taxon>Clostridiaceae</taxon>
        <taxon>Crassaminicella</taxon>
    </lineage>
</organism>
<dbReference type="Proteomes" id="UP000324646">
    <property type="component" value="Chromosome"/>
</dbReference>